<sequence>MEEHSKSLKVVLDRLKEGGLRTKKKNCDFLVDHVDYTLHILHNWPTQIEPVCASQGLGGVLIVKETVLSFVMYSNVVSQIDTDVGRLYGQILPVMNEAVGRNTNTDMIIRRKCPRGKQKQRLSISHHELSDIRATPYCSLHKQADRSQTLHILHNWPTQIEPVCASQGLGGVLIVKETVLSFVMYSNVVSQIDTDVGRLYGQTLPVMNEAVGRNTNTDMIIRRKCPRGKQKQRLSISHHELSDIRATPYCSLHKQADRSQVMAQHKSTLVSTVAAVEELLDDEFAAVEELLDDGNNWCSRLELCPVWSSKSDSDATCVAATTIRVSESTKYSCQRGAMSVSEFTSPTRLFRMTTQTLHAILGNAFMRHPGLPWYAQSVLMEFWSWLRINLQVIVICGERQPLTDKNKTDPGNLGKSLDPVYQSVKSVKLTQTDLHATQPA</sequence>
<dbReference type="CTD" id="20328893"/>
<dbReference type="RefSeq" id="XP_009173234.1">
    <property type="nucleotide sequence ID" value="XM_009174970.1"/>
</dbReference>
<protein>
    <submittedName>
        <fullName evidence="1">Uncharacterized protein</fullName>
    </submittedName>
</protein>
<reference evidence="1 2" key="1">
    <citation type="submission" date="2013-11" db="EMBL/GenBank/DDBJ databases">
        <title>Opisthorchis viverrini - life in the bile duct.</title>
        <authorList>
            <person name="Young N.D."/>
            <person name="Nagarajan N."/>
            <person name="Lin S.J."/>
            <person name="Korhonen P.K."/>
            <person name="Jex A.R."/>
            <person name="Hall R.S."/>
            <person name="Safavi-Hemami H."/>
            <person name="Kaewkong W."/>
            <person name="Bertrand D."/>
            <person name="Gao S."/>
            <person name="Seet Q."/>
            <person name="Wongkham S."/>
            <person name="Teh B.T."/>
            <person name="Wongkham C."/>
            <person name="Intapan P.M."/>
            <person name="Maleewong W."/>
            <person name="Yang X."/>
            <person name="Hu M."/>
            <person name="Wang Z."/>
            <person name="Hofmann A."/>
            <person name="Sternberg P.W."/>
            <person name="Tan P."/>
            <person name="Wang J."/>
            <person name="Gasser R.B."/>
        </authorList>
    </citation>
    <scope>NUCLEOTIDE SEQUENCE [LARGE SCALE GENOMIC DNA]</scope>
</reference>
<keyword evidence="2" id="KW-1185">Reference proteome</keyword>
<feature type="non-terminal residue" evidence="1">
    <location>
        <position position="440"/>
    </location>
</feature>
<dbReference type="EMBL" id="KL596868">
    <property type="protein sequence ID" value="KER23032.1"/>
    <property type="molecule type" value="Genomic_DNA"/>
</dbReference>
<name>A0A074ZBQ1_OPIVI</name>
<organism evidence="1 2">
    <name type="scientific">Opisthorchis viverrini</name>
    <name type="common">Southeast Asian liver fluke</name>
    <dbReference type="NCBI Taxonomy" id="6198"/>
    <lineage>
        <taxon>Eukaryota</taxon>
        <taxon>Metazoa</taxon>
        <taxon>Spiralia</taxon>
        <taxon>Lophotrochozoa</taxon>
        <taxon>Platyhelminthes</taxon>
        <taxon>Trematoda</taxon>
        <taxon>Digenea</taxon>
        <taxon>Opisthorchiida</taxon>
        <taxon>Opisthorchiata</taxon>
        <taxon>Opisthorchiidae</taxon>
        <taxon>Opisthorchis</taxon>
    </lineage>
</organism>
<accession>A0A074ZBQ1</accession>
<dbReference type="Proteomes" id="UP000054324">
    <property type="component" value="Unassembled WGS sequence"/>
</dbReference>
<evidence type="ECO:0000313" key="1">
    <source>
        <dbReference type="EMBL" id="KER23032.1"/>
    </source>
</evidence>
<dbReference type="AlphaFoldDB" id="A0A074ZBQ1"/>
<proteinExistence type="predicted"/>
<dbReference type="GeneID" id="20328893"/>
<gene>
    <name evidence="1" type="ORF">T265_14727</name>
</gene>
<dbReference type="KEGG" id="ovi:T265_14727"/>
<evidence type="ECO:0000313" key="2">
    <source>
        <dbReference type="Proteomes" id="UP000054324"/>
    </source>
</evidence>